<evidence type="ECO:0000256" key="3">
    <source>
        <dbReference type="ARBA" id="ARBA00022737"/>
    </source>
</evidence>
<dbReference type="SMART" id="SM00355">
    <property type="entry name" value="ZnF_C2H2"/>
    <property type="match status" value="11"/>
</dbReference>
<protein>
    <recommendedName>
        <fullName evidence="10">C2H2-type domain-containing protein</fullName>
    </recommendedName>
</protein>
<name>A0A8S1DB82_9INSE</name>
<dbReference type="PROSITE" id="PS50157">
    <property type="entry name" value="ZINC_FINGER_C2H2_2"/>
    <property type="match status" value="4"/>
</dbReference>
<feature type="compositionally biased region" description="Acidic residues" evidence="8">
    <location>
        <begin position="452"/>
        <end position="484"/>
    </location>
</feature>
<evidence type="ECO:0000256" key="8">
    <source>
        <dbReference type="SAM" id="MobiDB-lite"/>
    </source>
</evidence>
<feature type="compositionally biased region" description="Low complexity" evidence="8">
    <location>
        <begin position="538"/>
        <end position="559"/>
    </location>
</feature>
<sequence length="1124" mass="126442">MLALCSAPLGSLALTVNVRALSFLAAAMDALIPEMLDVPDPDPSSMIELPAPPELNINTFCPATPEDDVTKENVRPADMETGNMTPMFMLDGSYEQDQEKRIDGPPSVSAGSDNLINNNDCNKVNSLNLEGKNVAYEECREASTDETSFYSASGEDFPVEMVDIDENEKPAEVDAIEEAAALLKVEEEAALGEYQDEAVEKDGMSVEDENDDVPEINEDDLGIKIEEDVHEESGKEKSPRKNRSVNIGNVYLMANKRNLRGITKSYSESVESVDEMDDVRSSRPSRTCLPSITQVCCIKCGDKFRDGPALRAHFRVKHAEFTGDAISMCGKIMQYINCPDCKDRFQVKTAFIMHAFKKHSRSKHLFDKVDVYDSELLSDFVTTLKVTVKSEPKDASPLKSSPAKADSVQMHTCTFCTNAYNRRGNLYKHIMSKHRKRFKEIRQFAKVKPDPESEADPESEPEDVPEQPDSESEPEPVPEPELIPELEPVREPTPKPVPKPSPKPAPKPSLKRSPKPSPKPSRTSVAPRPKPRPKSKQVSQAPKPSPAKSVSPRPVQSVPVPVPVPLPVLPKSFNCEWCRDRMKNMHQLNKHLKSKHLMPESVNSDGFNLPEFYTALELHFDVYEKEDNCYECVSCKETFFEKVGLLEHFSGEHLKSRVENMQIRLECSICSKKEIDVGKLIDHMWNEHANQKLEEVVMRVRDVRIGHRCGTECRFLWNKPVLSVDAAPRKAAAVAQKRPTRATLEPPQPEKRRRVLPEVDAMNSYNDGVYDERNKAVKLEEQNSRNLKNREELLRSTNKQKEEERRRKKEEYYQRIKAQKVPEKAKSTSPSNSKQRCLVCNALCADIQKHTKEEHGEKSSPRKSSRTLQSSVRLMETASSSATNSRARSQPSKPSAVPSSKSKSPETIARCRNCRVSFPDVVSMMHHQYYCTAGNVPSAAGPSSKVPAEPAVKVPKNGQFVLMDQEPAFKCTTCKLSYETVSEWQAHIQENHLNELNCELCNTPFQDELRLAKHLNMAHNVGYPCVPCGSSFSNKKVFLRHVSLEHKMNQSWFNGISLADVDQIIKIFGDHGFNNAKQRLTSAEAGGALKVESRGILYQCEFCNECFNSRLEVNDHIMYAHETN</sequence>
<dbReference type="InterPro" id="IPR013087">
    <property type="entry name" value="Znf_C2H2_type"/>
</dbReference>
<comment type="subcellular location">
    <subcellularLocation>
        <location evidence="1">Nucleus</location>
    </subcellularLocation>
</comment>
<feature type="domain" description="C2H2-type" evidence="10">
    <location>
        <begin position="1098"/>
        <end position="1124"/>
    </location>
</feature>
<feature type="chain" id="PRO_5035737430" description="C2H2-type domain-containing protein" evidence="9">
    <location>
        <begin position="21"/>
        <end position="1124"/>
    </location>
</feature>
<feature type="compositionally biased region" description="Low complexity" evidence="8">
    <location>
        <begin position="877"/>
        <end position="902"/>
    </location>
</feature>
<feature type="compositionally biased region" description="Basic and acidic residues" evidence="8">
    <location>
        <begin position="851"/>
        <end position="860"/>
    </location>
</feature>
<keyword evidence="12" id="KW-1185">Reference proteome</keyword>
<feature type="region of interest" description="Disordered" evidence="8">
    <location>
        <begin position="732"/>
        <end position="832"/>
    </location>
</feature>
<feature type="domain" description="C2H2-type" evidence="10">
    <location>
        <begin position="630"/>
        <end position="658"/>
    </location>
</feature>
<dbReference type="Proteomes" id="UP000494165">
    <property type="component" value="Unassembled WGS sequence"/>
</dbReference>
<evidence type="ECO:0000313" key="11">
    <source>
        <dbReference type="EMBL" id="CAB3377485.1"/>
    </source>
</evidence>
<keyword evidence="2" id="KW-0479">Metal-binding</keyword>
<dbReference type="InterPro" id="IPR050888">
    <property type="entry name" value="ZnF_C2H2-type_TF"/>
</dbReference>
<dbReference type="PROSITE" id="PS00028">
    <property type="entry name" value="ZINC_FINGER_C2H2_1"/>
    <property type="match status" value="9"/>
</dbReference>
<gene>
    <name evidence="11" type="ORF">CLODIP_2_CD09590</name>
</gene>
<dbReference type="PANTHER" id="PTHR24406">
    <property type="entry name" value="TRANSCRIPTIONAL REPRESSOR CTCFL-RELATED"/>
    <property type="match status" value="1"/>
</dbReference>
<proteinExistence type="predicted"/>
<feature type="region of interest" description="Disordered" evidence="8">
    <location>
        <begin position="445"/>
        <end position="563"/>
    </location>
</feature>
<comment type="caution">
    <text evidence="11">The sequence shown here is derived from an EMBL/GenBank/DDBJ whole genome shotgun (WGS) entry which is preliminary data.</text>
</comment>
<evidence type="ECO:0000256" key="5">
    <source>
        <dbReference type="ARBA" id="ARBA00022833"/>
    </source>
</evidence>
<evidence type="ECO:0000256" key="9">
    <source>
        <dbReference type="SAM" id="SignalP"/>
    </source>
</evidence>
<keyword evidence="6" id="KW-0539">Nucleus</keyword>
<evidence type="ECO:0000256" key="1">
    <source>
        <dbReference type="ARBA" id="ARBA00004123"/>
    </source>
</evidence>
<feature type="compositionally biased region" description="Pro residues" evidence="8">
    <location>
        <begin position="494"/>
        <end position="507"/>
    </location>
</feature>
<dbReference type="Gene3D" id="3.30.160.60">
    <property type="entry name" value="Classic Zinc Finger"/>
    <property type="match status" value="2"/>
</dbReference>
<keyword evidence="3" id="KW-0677">Repeat</keyword>
<evidence type="ECO:0000256" key="4">
    <source>
        <dbReference type="ARBA" id="ARBA00022771"/>
    </source>
</evidence>
<evidence type="ECO:0000256" key="2">
    <source>
        <dbReference type="ARBA" id="ARBA00022723"/>
    </source>
</evidence>
<dbReference type="AlphaFoldDB" id="A0A8S1DB82"/>
<evidence type="ECO:0000313" key="12">
    <source>
        <dbReference type="Proteomes" id="UP000494165"/>
    </source>
</evidence>
<keyword evidence="9" id="KW-0732">Signal</keyword>
<dbReference type="GO" id="GO:0005634">
    <property type="term" value="C:nucleus"/>
    <property type="evidence" value="ECO:0007669"/>
    <property type="project" value="UniProtKB-SubCell"/>
</dbReference>
<feature type="signal peptide" evidence="9">
    <location>
        <begin position="1"/>
        <end position="20"/>
    </location>
</feature>
<keyword evidence="4 7" id="KW-0863">Zinc-finger</keyword>
<evidence type="ECO:0000259" key="10">
    <source>
        <dbReference type="PROSITE" id="PS50157"/>
    </source>
</evidence>
<keyword evidence="5" id="KW-0862">Zinc</keyword>
<feature type="compositionally biased region" description="Basic and acidic residues" evidence="8">
    <location>
        <begin position="770"/>
        <end position="826"/>
    </location>
</feature>
<reference evidence="11 12" key="1">
    <citation type="submission" date="2020-04" db="EMBL/GenBank/DDBJ databases">
        <authorList>
            <person name="Alioto T."/>
            <person name="Alioto T."/>
            <person name="Gomez Garrido J."/>
        </authorList>
    </citation>
    <scope>NUCLEOTIDE SEQUENCE [LARGE SCALE GENOMIC DNA]</scope>
</reference>
<feature type="region of interest" description="Disordered" evidence="8">
    <location>
        <begin position="851"/>
        <end position="904"/>
    </location>
</feature>
<evidence type="ECO:0000256" key="7">
    <source>
        <dbReference type="PROSITE-ProRule" id="PRU00042"/>
    </source>
</evidence>
<evidence type="ECO:0000256" key="6">
    <source>
        <dbReference type="ARBA" id="ARBA00023242"/>
    </source>
</evidence>
<organism evidence="11 12">
    <name type="scientific">Cloeon dipterum</name>
    <dbReference type="NCBI Taxonomy" id="197152"/>
    <lineage>
        <taxon>Eukaryota</taxon>
        <taxon>Metazoa</taxon>
        <taxon>Ecdysozoa</taxon>
        <taxon>Arthropoda</taxon>
        <taxon>Hexapoda</taxon>
        <taxon>Insecta</taxon>
        <taxon>Pterygota</taxon>
        <taxon>Palaeoptera</taxon>
        <taxon>Ephemeroptera</taxon>
        <taxon>Pisciforma</taxon>
        <taxon>Baetidae</taxon>
        <taxon>Cloeon</taxon>
    </lineage>
</organism>
<feature type="domain" description="C2H2-type" evidence="10">
    <location>
        <begin position="1023"/>
        <end position="1051"/>
    </location>
</feature>
<dbReference type="GO" id="GO:0008270">
    <property type="term" value="F:zinc ion binding"/>
    <property type="evidence" value="ECO:0007669"/>
    <property type="project" value="UniProtKB-KW"/>
</dbReference>
<accession>A0A8S1DB82</accession>
<dbReference type="EMBL" id="CADEPI010000146">
    <property type="protein sequence ID" value="CAB3377485.1"/>
    <property type="molecule type" value="Genomic_DNA"/>
</dbReference>
<feature type="domain" description="C2H2-type" evidence="10">
    <location>
        <begin position="996"/>
        <end position="1024"/>
    </location>
</feature>